<name>A0A1E7F4X3_9STRA</name>
<dbReference type="OrthoDB" id="10639596at2759"/>
<evidence type="ECO:0008006" key="4">
    <source>
        <dbReference type="Google" id="ProtNLM"/>
    </source>
</evidence>
<evidence type="ECO:0000256" key="1">
    <source>
        <dbReference type="SAM" id="SignalP"/>
    </source>
</evidence>
<dbReference type="InParanoid" id="A0A1E7F4X3"/>
<feature type="chain" id="PRO_5009192658" description="DOMON domain-containing protein" evidence="1">
    <location>
        <begin position="21"/>
        <end position="528"/>
    </location>
</feature>
<dbReference type="Proteomes" id="UP000095751">
    <property type="component" value="Unassembled WGS sequence"/>
</dbReference>
<feature type="signal peptide" evidence="1">
    <location>
        <begin position="1"/>
        <end position="20"/>
    </location>
</feature>
<dbReference type="KEGG" id="fcy:FRACYDRAFT_243058"/>
<evidence type="ECO:0000313" key="2">
    <source>
        <dbReference type="EMBL" id="OEU13174.1"/>
    </source>
</evidence>
<keyword evidence="1" id="KW-0732">Signal</keyword>
<keyword evidence="3" id="KW-1185">Reference proteome</keyword>
<dbReference type="EMBL" id="KV784362">
    <property type="protein sequence ID" value="OEU13174.1"/>
    <property type="molecule type" value="Genomic_DNA"/>
</dbReference>
<protein>
    <recommendedName>
        <fullName evidence="4">DOMON domain-containing protein</fullName>
    </recommendedName>
</protein>
<reference evidence="2 3" key="1">
    <citation type="submission" date="2016-09" db="EMBL/GenBank/DDBJ databases">
        <title>Extensive genetic diversity and differential bi-allelic expression allows diatom success in the polar Southern Ocean.</title>
        <authorList>
            <consortium name="DOE Joint Genome Institute"/>
            <person name="Mock T."/>
            <person name="Otillar R.P."/>
            <person name="Strauss J."/>
            <person name="Dupont C."/>
            <person name="Frickenhaus S."/>
            <person name="Maumus F."/>
            <person name="Mcmullan M."/>
            <person name="Sanges R."/>
            <person name="Schmutz J."/>
            <person name="Toseland A."/>
            <person name="Valas R."/>
            <person name="Veluchamy A."/>
            <person name="Ward B.J."/>
            <person name="Allen A."/>
            <person name="Barry K."/>
            <person name="Falciatore A."/>
            <person name="Ferrante M."/>
            <person name="Fortunato A.E."/>
            <person name="Gloeckner G."/>
            <person name="Gruber A."/>
            <person name="Hipkin R."/>
            <person name="Janech M."/>
            <person name="Kroth P."/>
            <person name="Leese F."/>
            <person name="Lindquist E."/>
            <person name="Lyon B.R."/>
            <person name="Martin J."/>
            <person name="Mayer C."/>
            <person name="Parker M."/>
            <person name="Quesneville H."/>
            <person name="Raymond J."/>
            <person name="Uhlig C."/>
            <person name="Valentin K.U."/>
            <person name="Worden A.Z."/>
            <person name="Armbrust E.V."/>
            <person name="Bowler C."/>
            <person name="Green B."/>
            <person name="Moulton V."/>
            <person name="Van Oosterhout C."/>
            <person name="Grigoriev I."/>
        </authorList>
    </citation>
    <scope>NUCLEOTIDE SEQUENCE [LARGE SCALE GENOMIC DNA]</scope>
    <source>
        <strain evidence="2 3">CCMP1102</strain>
    </source>
</reference>
<evidence type="ECO:0000313" key="3">
    <source>
        <dbReference type="Proteomes" id="UP000095751"/>
    </source>
</evidence>
<sequence>MMSLFGYFTRVIFICTIINALTHNAAVGAASSADANSDDTSSMKSCGKLAPLWISTPYNASVIYANGDTKSHTGLQANLTITSQAGCKAIAINSWTNGMIGGDELVAVAIVPPYDDGNENETQLIIMEIGEPPVEGTSAYISATLNDDTTGTTTMHWVYEGRSVNFNDTEDFLSYGTVFEATFYEGSVPEIIDDIPDGEEGSNCVDISGIWMSDAYEYVRLYVSDGHNEIVGPTQNVLNLTQNGCEILGTMQWDNGAMTGSDQIAGVVTGSIVTMFEVYQVTNADQNFNAFVDDDGNMFVHAIGHAFPLGYIVASNIILGRGDTAPNVDIPGCDTNLVGTWKSIDDIDIDIIHDSNNQVSTTTTLSDTLFTIDGQSESGCEFWGTLGDLLKFGGVVESNGKDLLLAYEADELFGVAVTVAGISHFGVSLARIMPNSDDSNRDRIAITYLSRSEDAYSNMYFNALFERVSTYTPVPPVIVINSTTDATFDDSSGATSTLFATLAHYYHHTSFISTIIATASVVTSLFIL</sequence>
<gene>
    <name evidence="2" type="ORF">FRACYDRAFT_243058</name>
</gene>
<proteinExistence type="predicted"/>
<dbReference type="AlphaFoldDB" id="A0A1E7F4X3"/>
<organism evidence="2 3">
    <name type="scientific">Fragilariopsis cylindrus CCMP1102</name>
    <dbReference type="NCBI Taxonomy" id="635003"/>
    <lineage>
        <taxon>Eukaryota</taxon>
        <taxon>Sar</taxon>
        <taxon>Stramenopiles</taxon>
        <taxon>Ochrophyta</taxon>
        <taxon>Bacillariophyta</taxon>
        <taxon>Bacillariophyceae</taxon>
        <taxon>Bacillariophycidae</taxon>
        <taxon>Bacillariales</taxon>
        <taxon>Bacillariaceae</taxon>
        <taxon>Fragilariopsis</taxon>
    </lineage>
</organism>
<accession>A0A1E7F4X3</accession>